<dbReference type="OrthoDB" id="5426604at2759"/>
<feature type="region of interest" description="Disordered" evidence="1">
    <location>
        <begin position="36"/>
        <end position="61"/>
    </location>
</feature>
<sequence length="120" mass="12901">MAPITALIDKSTAGGKVTNLFYCMGKAQLGLALWSGTEDADPEEPIQPPTEIGEGQHITNPSQIPFKVTDKDKRNLSEVSPYQKLGEVDIGHTTLTSCSVVITLGPTKLRRYSGTELGVE</sequence>
<reference evidence="2 3" key="1">
    <citation type="submission" date="2018-06" db="EMBL/GenBank/DDBJ databases">
        <title>Fusarium incarnatum-equiseti species complex species 28.</title>
        <authorList>
            <person name="Gardiner D.M."/>
        </authorList>
    </citation>
    <scope>NUCLEOTIDE SEQUENCE [LARGE SCALE GENOMIC DNA]</scope>
    <source>
        <strain evidence="2 3">FIESC_28</strain>
    </source>
</reference>
<gene>
    <name evidence="2" type="ORF">FIESC28_07709</name>
</gene>
<accession>A0A366RBF2</accession>
<dbReference type="Proteomes" id="UP000253153">
    <property type="component" value="Unassembled WGS sequence"/>
</dbReference>
<name>A0A366RBF2_9HYPO</name>
<dbReference type="EMBL" id="QKXC01000167">
    <property type="protein sequence ID" value="RBR14473.1"/>
    <property type="molecule type" value="Genomic_DNA"/>
</dbReference>
<comment type="caution">
    <text evidence="2">The sequence shown here is derived from an EMBL/GenBank/DDBJ whole genome shotgun (WGS) entry which is preliminary data.</text>
</comment>
<dbReference type="GeneID" id="41997145"/>
<proteinExistence type="predicted"/>
<dbReference type="AlphaFoldDB" id="A0A366RBF2"/>
<evidence type="ECO:0000256" key="1">
    <source>
        <dbReference type="SAM" id="MobiDB-lite"/>
    </source>
</evidence>
<dbReference type="RefSeq" id="XP_031014108.1">
    <property type="nucleotide sequence ID" value="XM_031161849.1"/>
</dbReference>
<keyword evidence="3" id="KW-1185">Reference proteome</keyword>
<protein>
    <submittedName>
        <fullName evidence="2">Uncharacterized protein</fullName>
    </submittedName>
</protein>
<organism evidence="2 3">
    <name type="scientific">Fusarium coffeatum</name>
    <dbReference type="NCBI Taxonomy" id="231269"/>
    <lineage>
        <taxon>Eukaryota</taxon>
        <taxon>Fungi</taxon>
        <taxon>Dikarya</taxon>
        <taxon>Ascomycota</taxon>
        <taxon>Pezizomycotina</taxon>
        <taxon>Sordariomycetes</taxon>
        <taxon>Hypocreomycetidae</taxon>
        <taxon>Hypocreales</taxon>
        <taxon>Nectriaceae</taxon>
        <taxon>Fusarium</taxon>
        <taxon>Fusarium incarnatum-equiseti species complex</taxon>
    </lineage>
</organism>
<evidence type="ECO:0000313" key="2">
    <source>
        <dbReference type="EMBL" id="RBR14473.1"/>
    </source>
</evidence>
<evidence type="ECO:0000313" key="3">
    <source>
        <dbReference type="Proteomes" id="UP000253153"/>
    </source>
</evidence>